<organism evidence="1 2">
    <name type="scientific">Arthrobacter cheniae</name>
    <dbReference type="NCBI Taxonomy" id="1258888"/>
    <lineage>
        <taxon>Bacteria</taxon>
        <taxon>Bacillati</taxon>
        <taxon>Actinomycetota</taxon>
        <taxon>Actinomycetes</taxon>
        <taxon>Micrococcales</taxon>
        <taxon>Micrococcaceae</taxon>
        <taxon>Arthrobacter</taxon>
    </lineage>
</organism>
<sequence>MSEWKKSVYANWGEWFRSVEMAHMITGEPLDELVQRHPRYLRNMPRPPWKPNPAVAMAVRFGASFDTILRDQSEYLGQQ</sequence>
<reference evidence="1 2" key="1">
    <citation type="submission" date="2018-09" db="EMBL/GenBank/DDBJ databases">
        <title>Novel species of Arthrobacter.</title>
        <authorList>
            <person name="Liu Q."/>
            <person name="Xin Y.-H."/>
        </authorList>
    </citation>
    <scope>NUCLEOTIDE SEQUENCE [LARGE SCALE GENOMIC DNA]</scope>
    <source>
        <strain evidence="1 2">Hz2</strain>
    </source>
</reference>
<evidence type="ECO:0000313" key="2">
    <source>
        <dbReference type="Proteomes" id="UP000272560"/>
    </source>
</evidence>
<evidence type="ECO:0000313" key="1">
    <source>
        <dbReference type="EMBL" id="RJT78286.1"/>
    </source>
</evidence>
<dbReference type="Proteomes" id="UP000272560">
    <property type="component" value="Unassembled WGS sequence"/>
</dbReference>
<comment type="caution">
    <text evidence="1">The sequence shown here is derived from an EMBL/GenBank/DDBJ whole genome shotgun (WGS) entry which is preliminary data.</text>
</comment>
<protein>
    <submittedName>
        <fullName evidence="1">Uncharacterized protein</fullName>
    </submittedName>
</protein>
<dbReference type="EMBL" id="QZVT01000006">
    <property type="protein sequence ID" value="RJT78286.1"/>
    <property type="molecule type" value="Genomic_DNA"/>
</dbReference>
<name>A0A3A5M9U1_9MICC</name>
<proteinExistence type="predicted"/>
<gene>
    <name evidence="1" type="ORF">D6T63_12200</name>
</gene>
<accession>A0A3A5M9U1</accession>
<dbReference type="AlphaFoldDB" id="A0A3A5M9U1"/>
<keyword evidence="2" id="KW-1185">Reference proteome</keyword>